<evidence type="ECO:0000313" key="1">
    <source>
        <dbReference type="EMBL" id="MFC4596391.1"/>
    </source>
</evidence>
<proteinExistence type="predicted"/>
<sequence length="60" mass="6169">MMQAIGTLERAISRLEQDVDGLVSASPSPLSSPGIDPAAARAALRSLDELIADLKGQAHG</sequence>
<accession>A0ABV9F3T6</accession>
<dbReference type="EMBL" id="JBHSFZ010000064">
    <property type="protein sequence ID" value="MFC4596391.1"/>
    <property type="molecule type" value="Genomic_DNA"/>
</dbReference>
<comment type="caution">
    <text evidence="1">The sequence shown here is derived from an EMBL/GenBank/DDBJ whole genome shotgun (WGS) entry which is preliminary data.</text>
</comment>
<protein>
    <submittedName>
        <fullName evidence="1">Uncharacterized protein</fullName>
    </submittedName>
</protein>
<dbReference type="Proteomes" id="UP001595957">
    <property type="component" value="Unassembled WGS sequence"/>
</dbReference>
<dbReference type="RefSeq" id="WP_066529324.1">
    <property type="nucleotide sequence ID" value="NZ_JBHSFZ010000064.1"/>
</dbReference>
<organism evidence="1 2">
    <name type="scientific">Sphingobium tyrosinilyticum</name>
    <dbReference type="NCBI Taxonomy" id="2715436"/>
    <lineage>
        <taxon>Bacteria</taxon>
        <taxon>Pseudomonadati</taxon>
        <taxon>Pseudomonadota</taxon>
        <taxon>Alphaproteobacteria</taxon>
        <taxon>Sphingomonadales</taxon>
        <taxon>Sphingomonadaceae</taxon>
        <taxon>Sphingobium</taxon>
    </lineage>
</organism>
<keyword evidence="2" id="KW-1185">Reference proteome</keyword>
<reference evidence="2" key="1">
    <citation type="journal article" date="2019" name="Int. J. Syst. Evol. Microbiol.">
        <title>The Global Catalogue of Microorganisms (GCM) 10K type strain sequencing project: providing services to taxonomists for standard genome sequencing and annotation.</title>
        <authorList>
            <consortium name="The Broad Institute Genomics Platform"/>
            <consortium name="The Broad Institute Genome Sequencing Center for Infectious Disease"/>
            <person name="Wu L."/>
            <person name="Ma J."/>
        </authorList>
    </citation>
    <scope>NUCLEOTIDE SEQUENCE [LARGE SCALE GENOMIC DNA]</scope>
    <source>
        <strain evidence="2">NBRC 103632</strain>
    </source>
</reference>
<gene>
    <name evidence="1" type="ORF">ACFO3E_19765</name>
</gene>
<evidence type="ECO:0000313" key="2">
    <source>
        <dbReference type="Proteomes" id="UP001595957"/>
    </source>
</evidence>
<name>A0ABV9F3T6_9SPHN</name>